<sequence length="527" mass="60264">MARKGSRKVRTGCFTCKTRKVKCDETKPACLRCSNTGRQCDGYPAPPRSELRPFRPKTIAMFPGVASQAEGRALQFFCEMAGPNLPGSIEPFFWTHIVLQFSRFEPAVRHSLVAISSLYEDVTKAKVGPSSLKGQRLRDNSLALTHYNSAIRELMGLKNQEVVLLVCVLFICIELLQSNSEAALRHCAHGNAIFKFSETASYHWVKEWLMPLFRRLNALQYFFARKEDSMPDLSISAYETPVWFSNFKEAELMIDDIFNQSFQLIRLGSHYRIGNMRHKKPTEDLLAEQKRVTGLLDLWFVLFKNLDTRPKSAKDAITGIPRIFALARYRICQIWSGMAFNPSEMGYDAYENDFRLMVSQLSEAANGRMKSSSRNNFEFEMGFIAPVSFIVMKCRFLDLRLEALRCLKVLAAPREALWQKDGMYALAKRIVEIEHGLSLDCDGRPFPGVEPSTPRLPPDEMRVVHFVTEFLQGRHNNFYGHEVRGRKVVFIMSGPGDRMVFRPDVLDEEQVPLSAWSPEITQAEILR</sequence>
<name>A0ACC3YW43_COLTU</name>
<proteinExistence type="predicted"/>
<organism evidence="1 2">
    <name type="scientific">Colletotrichum truncatum</name>
    <name type="common">Anthracnose fungus</name>
    <name type="synonym">Colletotrichum capsici</name>
    <dbReference type="NCBI Taxonomy" id="5467"/>
    <lineage>
        <taxon>Eukaryota</taxon>
        <taxon>Fungi</taxon>
        <taxon>Dikarya</taxon>
        <taxon>Ascomycota</taxon>
        <taxon>Pezizomycotina</taxon>
        <taxon>Sordariomycetes</taxon>
        <taxon>Hypocreomycetidae</taxon>
        <taxon>Glomerellales</taxon>
        <taxon>Glomerellaceae</taxon>
        <taxon>Colletotrichum</taxon>
        <taxon>Colletotrichum truncatum species complex</taxon>
    </lineage>
</organism>
<reference evidence="1 2" key="1">
    <citation type="journal article" date="2020" name="Phytopathology">
        <title>Genome Sequence Resources of Colletotrichum truncatum, C. plurivorum, C. musicola, and C. sojae: Four Species Pathogenic to Soybean (Glycine max).</title>
        <authorList>
            <person name="Rogerio F."/>
            <person name="Boufleur T.R."/>
            <person name="Ciampi-Guillardi M."/>
            <person name="Sukno S.A."/>
            <person name="Thon M.R."/>
            <person name="Massola Junior N.S."/>
            <person name="Baroncelli R."/>
        </authorList>
    </citation>
    <scope>NUCLEOTIDE SEQUENCE [LARGE SCALE GENOMIC DNA]</scope>
    <source>
        <strain evidence="1 2">CMES1059</strain>
    </source>
</reference>
<protein>
    <submittedName>
        <fullName evidence="1">C6 zinc finger domain protein</fullName>
    </submittedName>
</protein>
<evidence type="ECO:0000313" key="2">
    <source>
        <dbReference type="Proteomes" id="UP000805649"/>
    </source>
</evidence>
<evidence type="ECO:0000313" key="1">
    <source>
        <dbReference type="EMBL" id="KAL0936150.1"/>
    </source>
</evidence>
<accession>A0ACC3YW43</accession>
<dbReference type="EMBL" id="VUJX02000005">
    <property type="protein sequence ID" value="KAL0936150.1"/>
    <property type="molecule type" value="Genomic_DNA"/>
</dbReference>
<comment type="caution">
    <text evidence="1">The sequence shown here is derived from an EMBL/GenBank/DDBJ whole genome shotgun (WGS) entry which is preliminary data.</text>
</comment>
<gene>
    <name evidence="1" type="ORF">CTRU02_208365</name>
</gene>
<keyword evidence="2" id="KW-1185">Reference proteome</keyword>
<dbReference type="Proteomes" id="UP000805649">
    <property type="component" value="Unassembled WGS sequence"/>
</dbReference>